<dbReference type="Pfam" id="PF00534">
    <property type="entry name" value="Glycos_transf_1"/>
    <property type="match status" value="1"/>
</dbReference>
<proteinExistence type="predicted"/>
<dbReference type="EMBL" id="JAGRPV010000001">
    <property type="protein sequence ID" value="MDI4648115.1"/>
    <property type="molecule type" value="Genomic_DNA"/>
</dbReference>
<evidence type="ECO:0000259" key="1">
    <source>
        <dbReference type="Pfam" id="PF00534"/>
    </source>
</evidence>
<dbReference type="Proteomes" id="UP001161691">
    <property type="component" value="Unassembled WGS sequence"/>
</dbReference>
<accession>A0ABT6TP94</accession>
<dbReference type="CDD" id="cd03801">
    <property type="entry name" value="GT4_PimA-like"/>
    <property type="match status" value="1"/>
</dbReference>
<dbReference type="RefSeq" id="WP_282910852.1">
    <property type="nucleotide sequence ID" value="NZ_JAGRPV010000001.1"/>
</dbReference>
<protein>
    <submittedName>
        <fullName evidence="2">Glycosyltransferase family 4 protein</fullName>
        <ecNumber evidence="2">2.4.-.-</ecNumber>
    </submittedName>
</protein>
<dbReference type="SUPFAM" id="SSF53756">
    <property type="entry name" value="UDP-Glycosyltransferase/glycogen phosphorylase"/>
    <property type="match status" value="1"/>
</dbReference>
<feature type="domain" description="Glycosyl transferase family 1" evidence="1">
    <location>
        <begin position="165"/>
        <end position="331"/>
    </location>
</feature>
<sequence>MKILFTFYNPSGGMETLNRVRSRALMRAGHECHLLYTHDGQGRKNISGIKTFITGNDYLIERLIERENYDVIVVCTDIFLLEKIRNWDYEGKVIFEIQGLGTYETARAILQDFAARVQVYADALLYPKTDHLIELMRELFPRLPQFCFDDPLDAEQFGYESYPKKPFPIVGWVGRLEKNKNWQEYLLIGNNLRGYYPDLQLWMFDDDTLSEPPEKALFEQTLRYLGLKDRLVRHSNIPHEQMSDYMSIIGDSGGFLCSTSIMEGFGYAVAEAMLCRCPVLSTDSDGVRRFIRHDKTGKFYRRGDIAHATAEALSLMRDHSRRAAIVEAADQHIRTQFSPQLYTKQFTKMMRQLGCND</sequence>
<gene>
    <name evidence="2" type="ORF">KB449_24405</name>
</gene>
<dbReference type="Gene3D" id="3.40.50.2000">
    <property type="entry name" value="Glycogen Phosphorylase B"/>
    <property type="match status" value="2"/>
</dbReference>
<dbReference type="PANTHER" id="PTHR12526">
    <property type="entry name" value="GLYCOSYLTRANSFERASE"/>
    <property type="match status" value="1"/>
</dbReference>
<dbReference type="PANTHER" id="PTHR12526:SF630">
    <property type="entry name" value="GLYCOSYLTRANSFERASE"/>
    <property type="match status" value="1"/>
</dbReference>
<keyword evidence="2" id="KW-0328">Glycosyltransferase</keyword>
<dbReference type="GO" id="GO:0016757">
    <property type="term" value="F:glycosyltransferase activity"/>
    <property type="evidence" value="ECO:0007669"/>
    <property type="project" value="UniProtKB-KW"/>
</dbReference>
<dbReference type="InterPro" id="IPR001296">
    <property type="entry name" value="Glyco_trans_1"/>
</dbReference>
<organism evidence="2 3">
    <name type="scientific">Cohnella hashimotonis</name>
    <dbReference type="NCBI Taxonomy" id="2826895"/>
    <lineage>
        <taxon>Bacteria</taxon>
        <taxon>Bacillati</taxon>
        <taxon>Bacillota</taxon>
        <taxon>Bacilli</taxon>
        <taxon>Bacillales</taxon>
        <taxon>Paenibacillaceae</taxon>
        <taxon>Cohnella</taxon>
    </lineage>
</organism>
<evidence type="ECO:0000313" key="2">
    <source>
        <dbReference type="EMBL" id="MDI4648115.1"/>
    </source>
</evidence>
<evidence type="ECO:0000313" key="3">
    <source>
        <dbReference type="Proteomes" id="UP001161691"/>
    </source>
</evidence>
<keyword evidence="2" id="KW-0808">Transferase</keyword>
<dbReference type="EC" id="2.4.-.-" evidence="2"/>
<name>A0ABT6TP94_9BACL</name>
<keyword evidence="3" id="KW-1185">Reference proteome</keyword>
<reference evidence="2" key="1">
    <citation type="submission" date="2023-04" db="EMBL/GenBank/DDBJ databases">
        <title>Comparative genomic analysis of Cohnella hashimotonis sp. nov., isolated from the International Space Station.</title>
        <authorList>
            <person name="Venkateswaran K."/>
            <person name="Simpson A."/>
        </authorList>
    </citation>
    <scope>NUCLEOTIDE SEQUENCE</scope>
    <source>
        <strain evidence="2">F6_2S_P_1</strain>
    </source>
</reference>
<comment type="caution">
    <text evidence="2">The sequence shown here is derived from an EMBL/GenBank/DDBJ whole genome shotgun (WGS) entry which is preliminary data.</text>
</comment>